<organism evidence="2 3">
    <name type="scientific">Gottfriedia endophytica</name>
    <dbReference type="NCBI Taxonomy" id="2820819"/>
    <lineage>
        <taxon>Bacteria</taxon>
        <taxon>Bacillati</taxon>
        <taxon>Bacillota</taxon>
        <taxon>Bacilli</taxon>
        <taxon>Bacillales</taxon>
        <taxon>Bacillaceae</taxon>
        <taxon>Gottfriedia</taxon>
    </lineage>
</organism>
<accession>A0A940SJB4</accession>
<sequence>MKIVGLFFEYIRVILVLFIGFMVIGYIEKDIIKIFHLSSFEPISNFISAYLLIIVLYRNKLQFTGWFRSKTMRPYSKQVTYGLLMVSFILFIVSIGVSNF</sequence>
<keyword evidence="1" id="KW-1133">Transmembrane helix</keyword>
<dbReference type="Proteomes" id="UP000682134">
    <property type="component" value="Unassembled WGS sequence"/>
</dbReference>
<keyword evidence="1" id="KW-0472">Membrane</keyword>
<name>A0A940SJB4_9BACI</name>
<evidence type="ECO:0000313" key="2">
    <source>
        <dbReference type="EMBL" id="MBP0725870.1"/>
    </source>
</evidence>
<dbReference type="AlphaFoldDB" id="A0A940SJB4"/>
<gene>
    <name evidence="2" type="ORF">J5Y03_11885</name>
</gene>
<comment type="caution">
    <text evidence="2">The sequence shown here is derived from an EMBL/GenBank/DDBJ whole genome shotgun (WGS) entry which is preliminary data.</text>
</comment>
<dbReference type="RefSeq" id="WP_209405878.1">
    <property type="nucleotide sequence ID" value="NZ_JAGIYQ010000007.1"/>
</dbReference>
<proteinExistence type="predicted"/>
<evidence type="ECO:0000256" key="1">
    <source>
        <dbReference type="SAM" id="Phobius"/>
    </source>
</evidence>
<dbReference type="EMBL" id="JAGIYQ010000007">
    <property type="protein sequence ID" value="MBP0725870.1"/>
    <property type="molecule type" value="Genomic_DNA"/>
</dbReference>
<keyword evidence="1" id="KW-0812">Transmembrane</keyword>
<evidence type="ECO:0000313" key="3">
    <source>
        <dbReference type="Proteomes" id="UP000682134"/>
    </source>
</evidence>
<feature type="transmembrane region" description="Helical" evidence="1">
    <location>
        <begin position="7"/>
        <end position="27"/>
    </location>
</feature>
<protein>
    <submittedName>
        <fullName evidence="2">Uncharacterized protein</fullName>
    </submittedName>
</protein>
<reference evidence="2" key="1">
    <citation type="submission" date="2021-04" db="EMBL/GenBank/DDBJ databases">
        <title>Genome seq and assembly of Bacillus sp.</title>
        <authorList>
            <person name="Chhetri G."/>
        </authorList>
    </citation>
    <scope>NUCLEOTIDE SEQUENCE</scope>
    <source>
        <strain evidence="2">RG28</strain>
    </source>
</reference>
<feature type="transmembrane region" description="Helical" evidence="1">
    <location>
        <begin position="78"/>
        <end position="97"/>
    </location>
</feature>
<feature type="transmembrane region" description="Helical" evidence="1">
    <location>
        <begin position="39"/>
        <end position="57"/>
    </location>
</feature>
<keyword evidence="3" id="KW-1185">Reference proteome</keyword>